<dbReference type="AlphaFoldDB" id="A0A2Z5VKR9"/>
<keyword evidence="6" id="KW-0862">Zinc</keyword>
<organism evidence="13">
    <name type="scientific">Chattonella marina var. antiqua</name>
    <name type="common">Red tide flagellate</name>
    <name type="synonym">Chattonella antiqua</name>
    <dbReference type="NCBI Taxonomy" id="859642"/>
    <lineage>
        <taxon>Eukaryota</taxon>
        <taxon>Sar</taxon>
        <taxon>Stramenopiles</taxon>
        <taxon>Ochrophyta</taxon>
        <taxon>Raphidophyceae</taxon>
        <taxon>Chattonellales</taxon>
        <taxon>Chattonellaceae</taxon>
        <taxon>Chattonella</taxon>
    </lineage>
</organism>
<name>A0A2Z5VKR9_CHAMQ</name>
<comment type="cofactor">
    <cofactor evidence="1">
        <name>Cu cation</name>
        <dbReference type="ChEBI" id="CHEBI:23378"/>
    </cofactor>
</comment>
<evidence type="ECO:0000256" key="4">
    <source>
        <dbReference type="ARBA" id="ARBA00012682"/>
    </source>
</evidence>
<dbReference type="GO" id="GO:0005507">
    <property type="term" value="F:copper ion binding"/>
    <property type="evidence" value="ECO:0007669"/>
    <property type="project" value="InterPro"/>
</dbReference>
<evidence type="ECO:0000256" key="10">
    <source>
        <dbReference type="ARBA" id="ARBA00023157"/>
    </source>
</evidence>
<proteinExistence type="evidence at transcript level"/>
<accession>A0A2Z5VKR9</accession>
<reference evidence="13" key="1">
    <citation type="journal article" date="2019" name="Eur. J. Phycol.">
        <title>Effects of light and hydrogen peroxide on gene expression of newly identified antioxidant enzymes in the harmful algal bloom species Chattonella marina.</title>
        <authorList>
            <person name="Mukai K."/>
            <person name="Shimasaki Y."/>
            <person name="Qiu X."/>
            <person name="Kato-Unoki Y."/>
            <person name="Chen K."/>
            <person name="Khanam M.R.M."/>
            <person name="Oshima Y."/>
        </authorList>
    </citation>
    <scope>NUCLEOTIDE SEQUENCE</scope>
    <source>
        <strain evidence="13">NIES-1</strain>
    </source>
</reference>
<protein>
    <recommendedName>
        <fullName evidence="4">superoxide dismutase</fullName>
        <ecNumber evidence="4">1.15.1.1</ecNumber>
    </recommendedName>
</protein>
<dbReference type="InterPro" id="IPR018152">
    <property type="entry name" value="SOD_Cu/Zn_BS"/>
</dbReference>
<comment type="cofactor">
    <cofactor evidence="2">
        <name>Zn(2+)</name>
        <dbReference type="ChEBI" id="CHEBI:29105"/>
    </cofactor>
</comment>
<keyword evidence="7" id="KW-0049">Antioxidant</keyword>
<dbReference type="Gene3D" id="2.60.40.200">
    <property type="entry name" value="Superoxide dismutase, copper/zinc binding domain"/>
    <property type="match status" value="1"/>
</dbReference>
<dbReference type="PANTHER" id="PTHR10003">
    <property type="entry name" value="SUPEROXIDE DISMUTASE CU-ZN -RELATED"/>
    <property type="match status" value="1"/>
</dbReference>
<keyword evidence="5" id="KW-0479">Metal-binding</keyword>
<keyword evidence="10" id="KW-1015">Disulfide bond</keyword>
<evidence type="ECO:0000256" key="5">
    <source>
        <dbReference type="ARBA" id="ARBA00022723"/>
    </source>
</evidence>
<feature type="domain" description="Superoxide dismutase copper/zinc binding" evidence="12">
    <location>
        <begin position="14"/>
        <end position="149"/>
    </location>
</feature>
<sequence>MARSMCVMTGEDGVSGHLVLSQAQEDAATIIDGVVSGLTPGKHGIHIHVFGDFSQGLTSAGGIFNPFGKNHGAPDDEERMVGDLGNIEVDEEGQAQIHIEDRLVKLIGPHSIIGRSIIITSGEDDLGRGGHELSLTNGNSGPRVAGGVVGIASSK</sequence>
<dbReference type="GO" id="GO:0004784">
    <property type="term" value="F:superoxide dismutase activity"/>
    <property type="evidence" value="ECO:0007669"/>
    <property type="project" value="UniProtKB-EC"/>
</dbReference>
<comment type="catalytic activity">
    <reaction evidence="11">
        <text>2 superoxide + 2 H(+) = H2O2 + O2</text>
        <dbReference type="Rhea" id="RHEA:20696"/>
        <dbReference type="ChEBI" id="CHEBI:15378"/>
        <dbReference type="ChEBI" id="CHEBI:15379"/>
        <dbReference type="ChEBI" id="CHEBI:16240"/>
        <dbReference type="ChEBI" id="CHEBI:18421"/>
        <dbReference type="EC" id="1.15.1.1"/>
    </reaction>
</comment>
<evidence type="ECO:0000256" key="9">
    <source>
        <dbReference type="ARBA" id="ARBA00023008"/>
    </source>
</evidence>
<dbReference type="InterPro" id="IPR024134">
    <property type="entry name" value="SOD_Cu/Zn_/chaperone"/>
</dbReference>
<dbReference type="InterPro" id="IPR001424">
    <property type="entry name" value="SOD_Cu_Zn_dom"/>
</dbReference>
<dbReference type="InterPro" id="IPR036423">
    <property type="entry name" value="SOD-like_Cu/Zn_dom_sf"/>
</dbReference>
<dbReference type="PRINTS" id="PR00068">
    <property type="entry name" value="CUZNDISMTASE"/>
</dbReference>
<evidence type="ECO:0000256" key="2">
    <source>
        <dbReference type="ARBA" id="ARBA00001947"/>
    </source>
</evidence>
<comment type="similarity">
    <text evidence="3">Belongs to the Cu-Zn superoxide dismutase family.</text>
</comment>
<dbReference type="CDD" id="cd00305">
    <property type="entry name" value="Cu-Zn_Superoxide_Dismutase"/>
    <property type="match status" value="1"/>
</dbReference>
<evidence type="ECO:0000256" key="11">
    <source>
        <dbReference type="ARBA" id="ARBA00049204"/>
    </source>
</evidence>
<evidence type="ECO:0000313" key="13">
    <source>
        <dbReference type="EMBL" id="BBB37583.1"/>
    </source>
</evidence>
<dbReference type="Pfam" id="PF00080">
    <property type="entry name" value="Sod_Cu"/>
    <property type="match status" value="1"/>
</dbReference>
<dbReference type="EC" id="1.15.1.1" evidence="4"/>
<evidence type="ECO:0000256" key="6">
    <source>
        <dbReference type="ARBA" id="ARBA00022833"/>
    </source>
</evidence>
<dbReference type="PROSITE" id="PS00087">
    <property type="entry name" value="SOD_CU_ZN_1"/>
    <property type="match status" value="1"/>
</dbReference>
<evidence type="ECO:0000256" key="7">
    <source>
        <dbReference type="ARBA" id="ARBA00022862"/>
    </source>
</evidence>
<keyword evidence="9" id="KW-0186">Copper</keyword>
<evidence type="ECO:0000256" key="8">
    <source>
        <dbReference type="ARBA" id="ARBA00023002"/>
    </source>
</evidence>
<evidence type="ECO:0000256" key="3">
    <source>
        <dbReference type="ARBA" id="ARBA00010457"/>
    </source>
</evidence>
<evidence type="ECO:0000259" key="12">
    <source>
        <dbReference type="Pfam" id="PF00080"/>
    </source>
</evidence>
<dbReference type="FunFam" id="2.60.40.200:FF:000013">
    <property type="entry name" value="Superoxide dismutase [Cu-Zn]"/>
    <property type="match status" value="1"/>
</dbReference>
<dbReference type="EMBL" id="LC337662">
    <property type="protein sequence ID" value="BBB37583.1"/>
    <property type="molecule type" value="mRNA"/>
</dbReference>
<keyword evidence="8" id="KW-0560">Oxidoreductase</keyword>
<evidence type="ECO:0000256" key="1">
    <source>
        <dbReference type="ARBA" id="ARBA00001935"/>
    </source>
</evidence>
<dbReference type="SUPFAM" id="SSF49329">
    <property type="entry name" value="Cu,Zn superoxide dismutase-like"/>
    <property type="match status" value="1"/>
</dbReference>